<feature type="compositionally biased region" description="Low complexity" evidence="1">
    <location>
        <begin position="84"/>
        <end position="98"/>
    </location>
</feature>
<dbReference type="AlphaFoldDB" id="A0AB34K5P1"/>
<feature type="compositionally biased region" description="Basic residues" evidence="1">
    <location>
        <begin position="74"/>
        <end position="83"/>
    </location>
</feature>
<dbReference type="EMBL" id="JBGBPQ010000001">
    <property type="protein sequence ID" value="KAL1529611.1"/>
    <property type="molecule type" value="Genomic_DNA"/>
</dbReference>
<dbReference type="InterPro" id="IPR027417">
    <property type="entry name" value="P-loop_NTPase"/>
</dbReference>
<evidence type="ECO:0000256" key="1">
    <source>
        <dbReference type="SAM" id="MobiDB-lite"/>
    </source>
</evidence>
<organism evidence="2 3">
    <name type="scientific">Prymnesium parvum</name>
    <name type="common">Toxic golden alga</name>
    <dbReference type="NCBI Taxonomy" id="97485"/>
    <lineage>
        <taxon>Eukaryota</taxon>
        <taxon>Haptista</taxon>
        <taxon>Haptophyta</taxon>
        <taxon>Prymnesiophyceae</taxon>
        <taxon>Prymnesiales</taxon>
        <taxon>Prymnesiaceae</taxon>
        <taxon>Prymnesium</taxon>
    </lineage>
</organism>
<dbReference type="SUPFAM" id="SSF52540">
    <property type="entry name" value="P-loop containing nucleoside triphosphate hydrolases"/>
    <property type="match status" value="1"/>
</dbReference>
<accession>A0AB34K5P1</accession>
<feature type="region of interest" description="Disordered" evidence="1">
    <location>
        <begin position="74"/>
        <end position="98"/>
    </location>
</feature>
<evidence type="ECO:0000313" key="2">
    <source>
        <dbReference type="EMBL" id="KAL1529611.1"/>
    </source>
</evidence>
<gene>
    <name evidence="2" type="ORF">AB1Y20_000553</name>
</gene>
<dbReference type="Proteomes" id="UP001515480">
    <property type="component" value="Unassembled WGS sequence"/>
</dbReference>
<protein>
    <recommendedName>
        <fullName evidence="4">(d)CMP kinase</fullName>
    </recommendedName>
</protein>
<reference evidence="2 3" key="1">
    <citation type="journal article" date="2024" name="Science">
        <title>Giant polyketide synthase enzymes in the biosynthesis of giant marine polyether toxins.</title>
        <authorList>
            <person name="Fallon T.R."/>
            <person name="Shende V.V."/>
            <person name="Wierzbicki I.H."/>
            <person name="Pendleton A.L."/>
            <person name="Watervoot N.F."/>
            <person name="Auber R.P."/>
            <person name="Gonzalez D.J."/>
            <person name="Wisecaver J.H."/>
            <person name="Moore B.S."/>
        </authorList>
    </citation>
    <scope>NUCLEOTIDE SEQUENCE [LARGE SCALE GENOMIC DNA]</scope>
    <source>
        <strain evidence="2 3">12B1</strain>
    </source>
</reference>
<dbReference type="Gene3D" id="3.40.50.300">
    <property type="entry name" value="P-loop containing nucleotide triphosphate hydrolases"/>
    <property type="match status" value="1"/>
</dbReference>
<proteinExistence type="predicted"/>
<name>A0AB34K5P1_PRYPA</name>
<evidence type="ECO:0000313" key="3">
    <source>
        <dbReference type="Proteomes" id="UP001515480"/>
    </source>
</evidence>
<keyword evidence="3" id="KW-1185">Reference proteome</keyword>
<sequence>MPVPHDLQRRRPSHSSLMSVALPIPPSGKAYSFNCPQCNAELLSALPEKLTAVQCDKAKCRFVFLAQRPVKKGGGKKAAKRRGGSSSMSAADSSSADGVSVDSHSTVLTAASSNWSLGASTPLSLPLLARADDTSTEAVLSVFDADPLFAALAKKEMEAILVRDDEDASKLADGIAMAVAKGVLPAKPAAAKVTKVHVHGKPADAVAAEICAAVGDAAAGGCILTLQGLSGTGKGTTVAKLQALLPRAVCWSNGNVFRALTLLAVTYCEKHGLPLCAEALTPSLIGELMRCLTFGKFHGEFDIRICGQGFDLLVSEVANTALKEPRVGKNIPTVAKMTQGEVINFAADAADAMRADGMNVLMEGRAQTLAYVRTPHRFELVLSSPLLIGKRRAAQRLVCGALNRLKTAEGTEAGVSTQLVLDSLQAELAEMAVSER</sequence>
<evidence type="ECO:0008006" key="4">
    <source>
        <dbReference type="Google" id="ProtNLM"/>
    </source>
</evidence>
<comment type="caution">
    <text evidence="2">The sequence shown here is derived from an EMBL/GenBank/DDBJ whole genome shotgun (WGS) entry which is preliminary data.</text>
</comment>